<dbReference type="SUPFAM" id="SSF81296">
    <property type="entry name" value="E set domains"/>
    <property type="match status" value="1"/>
</dbReference>
<dbReference type="InterPro" id="IPR014756">
    <property type="entry name" value="Ig_E-set"/>
</dbReference>
<feature type="chain" id="PRO_5043842096" description="MD-2-related lipid-recognition domain-containing protein" evidence="1">
    <location>
        <begin position="26"/>
        <end position="162"/>
    </location>
</feature>
<keyword evidence="4" id="KW-1185">Reference proteome</keyword>
<comment type="caution">
    <text evidence="3">The sequence shown here is derived from an EMBL/GenBank/DDBJ whole genome shotgun (WGS) entry which is preliminary data.</text>
</comment>
<feature type="signal peptide" evidence="1">
    <location>
        <begin position="1"/>
        <end position="25"/>
    </location>
</feature>
<dbReference type="Gene3D" id="2.60.40.770">
    <property type="match status" value="1"/>
</dbReference>
<evidence type="ECO:0000313" key="4">
    <source>
        <dbReference type="Proteomes" id="UP001497623"/>
    </source>
</evidence>
<dbReference type="Proteomes" id="UP001497623">
    <property type="component" value="Unassembled WGS sequence"/>
</dbReference>
<dbReference type="EMBL" id="CAXKWB010008131">
    <property type="protein sequence ID" value="CAL4089753.1"/>
    <property type="molecule type" value="Genomic_DNA"/>
</dbReference>
<accession>A0AAV2QMJ2</accession>
<dbReference type="Pfam" id="PF02221">
    <property type="entry name" value="E1_DerP2_DerF2"/>
    <property type="match status" value="1"/>
</dbReference>
<dbReference type="AlphaFoldDB" id="A0AAV2QMJ2"/>
<reference evidence="3 4" key="1">
    <citation type="submission" date="2024-05" db="EMBL/GenBank/DDBJ databases">
        <authorList>
            <person name="Wallberg A."/>
        </authorList>
    </citation>
    <scope>NUCLEOTIDE SEQUENCE [LARGE SCALE GENOMIC DNA]</scope>
</reference>
<organism evidence="3 4">
    <name type="scientific">Meganyctiphanes norvegica</name>
    <name type="common">Northern krill</name>
    <name type="synonym">Thysanopoda norvegica</name>
    <dbReference type="NCBI Taxonomy" id="48144"/>
    <lineage>
        <taxon>Eukaryota</taxon>
        <taxon>Metazoa</taxon>
        <taxon>Ecdysozoa</taxon>
        <taxon>Arthropoda</taxon>
        <taxon>Crustacea</taxon>
        <taxon>Multicrustacea</taxon>
        <taxon>Malacostraca</taxon>
        <taxon>Eumalacostraca</taxon>
        <taxon>Eucarida</taxon>
        <taxon>Euphausiacea</taxon>
        <taxon>Euphausiidae</taxon>
        <taxon>Meganyctiphanes</taxon>
    </lineage>
</organism>
<name>A0AAV2QMJ2_MEGNR</name>
<evidence type="ECO:0000313" key="3">
    <source>
        <dbReference type="EMBL" id="CAL4089753.1"/>
    </source>
</evidence>
<dbReference type="InterPro" id="IPR003172">
    <property type="entry name" value="ML_dom"/>
</dbReference>
<keyword evidence="1" id="KW-0732">Signal</keyword>
<gene>
    <name evidence="3" type="ORF">MNOR_LOCUS13891</name>
</gene>
<evidence type="ECO:0000259" key="2">
    <source>
        <dbReference type="Pfam" id="PF02221"/>
    </source>
</evidence>
<proteinExistence type="predicted"/>
<evidence type="ECO:0000256" key="1">
    <source>
        <dbReference type="SAM" id="SignalP"/>
    </source>
</evidence>
<feature type="domain" description="MD-2-related lipid-recognition" evidence="2">
    <location>
        <begin position="33"/>
        <end position="160"/>
    </location>
</feature>
<protein>
    <recommendedName>
        <fullName evidence="2">MD-2-related lipid-recognition domain-containing protein</fullName>
    </recommendedName>
</protein>
<sequence length="162" mass="18881">MHVSNLISFQAVLVMLLLITQEATSSKYQPRRVEFGRCTKDEPMPRAMFITCANKKGTACEVRMGGVHKVQVVFVPEYNSTDVDSRIAWNNDWLEVEMPNQNRNPCDGMMECPLEEQHITRFDYSLKIESFWIRGVYPVIWRLTDRMTNKPVVCLKFKMEVV</sequence>